<keyword evidence="3" id="KW-0472">Membrane</keyword>
<feature type="domain" description="Putative nitroreductase TM1586" evidence="4">
    <location>
        <begin position="10"/>
        <end position="81"/>
    </location>
</feature>
<dbReference type="Pfam" id="PF14512">
    <property type="entry name" value="TM1586_NiRdase"/>
    <property type="match status" value="1"/>
</dbReference>
<reference evidence="5" key="1">
    <citation type="submission" date="2019-08" db="EMBL/GenBank/DDBJ databases">
        <authorList>
            <person name="Kucharzyk K."/>
            <person name="Murdoch R.W."/>
            <person name="Higgins S."/>
            <person name="Loffler F."/>
        </authorList>
    </citation>
    <scope>NUCLEOTIDE SEQUENCE</scope>
</reference>
<dbReference type="EMBL" id="VSSQ01043206">
    <property type="protein sequence ID" value="MPM96872.1"/>
    <property type="molecule type" value="Genomic_DNA"/>
</dbReference>
<comment type="similarity">
    <text evidence="1">Belongs to the nitroreductase family.</text>
</comment>
<feature type="transmembrane region" description="Helical" evidence="3">
    <location>
        <begin position="12"/>
        <end position="36"/>
    </location>
</feature>
<organism evidence="5">
    <name type="scientific">bioreactor metagenome</name>
    <dbReference type="NCBI Taxonomy" id="1076179"/>
    <lineage>
        <taxon>unclassified sequences</taxon>
        <taxon>metagenomes</taxon>
        <taxon>ecological metagenomes</taxon>
    </lineage>
</organism>
<evidence type="ECO:0000256" key="2">
    <source>
        <dbReference type="ARBA" id="ARBA00023002"/>
    </source>
</evidence>
<dbReference type="SUPFAM" id="SSF55469">
    <property type="entry name" value="FMN-dependent nitroreductase-like"/>
    <property type="match status" value="1"/>
</dbReference>
<comment type="caution">
    <text evidence="5">The sequence shown here is derived from an EMBL/GenBank/DDBJ whole genome shotgun (WGS) entry which is preliminary data.</text>
</comment>
<keyword evidence="2" id="KW-0560">Oxidoreductase</keyword>
<dbReference type="PANTHER" id="PTHR43673:SF10">
    <property type="entry name" value="NADH DEHYDROGENASE_NAD(P)H NITROREDUCTASE XCC3605-RELATED"/>
    <property type="match status" value="1"/>
</dbReference>
<gene>
    <name evidence="5" type="ORF">SDC9_144037</name>
</gene>
<dbReference type="AlphaFoldDB" id="A0A645E8B3"/>
<keyword evidence="3" id="KW-0812">Transmembrane</keyword>
<keyword evidence="3" id="KW-1133">Transmembrane helix</keyword>
<dbReference type="PANTHER" id="PTHR43673">
    <property type="entry name" value="NAD(P)H NITROREDUCTASE YDGI-RELATED"/>
    <property type="match status" value="1"/>
</dbReference>
<evidence type="ECO:0000259" key="4">
    <source>
        <dbReference type="Pfam" id="PF14512"/>
    </source>
</evidence>
<accession>A0A645E8B3</accession>
<proteinExistence type="inferred from homology"/>
<dbReference type="InterPro" id="IPR000415">
    <property type="entry name" value="Nitroreductase-like"/>
</dbReference>
<evidence type="ECO:0000256" key="3">
    <source>
        <dbReference type="SAM" id="Phobius"/>
    </source>
</evidence>
<dbReference type="GO" id="GO:0016491">
    <property type="term" value="F:oxidoreductase activity"/>
    <property type="evidence" value="ECO:0007669"/>
    <property type="project" value="UniProtKB-KW"/>
</dbReference>
<dbReference type="Gene3D" id="3.40.109.10">
    <property type="entry name" value="NADH Oxidase"/>
    <property type="match status" value="1"/>
</dbReference>
<sequence>MGTHQYFAKFDVGLAVAHICFEAMSQGLSTCILGWINQERIKQTLKFGDNERAALVIAVGYANYDKLRTKQRRPLEAIYEYIGK</sequence>
<evidence type="ECO:0000313" key="5">
    <source>
        <dbReference type="EMBL" id="MPM96872.1"/>
    </source>
</evidence>
<name>A0A645E8B3_9ZZZZ</name>
<evidence type="ECO:0000256" key="1">
    <source>
        <dbReference type="ARBA" id="ARBA00007118"/>
    </source>
</evidence>
<protein>
    <recommendedName>
        <fullName evidence="4">Putative nitroreductase TM1586 domain-containing protein</fullName>
    </recommendedName>
</protein>
<dbReference type="InterPro" id="IPR029478">
    <property type="entry name" value="TM1586_NiRdase"/>
</dbReference>